<evidence type="ECO:0000313" key="2">
    <source>
        <dbReference type="EMBL" id="KAB5532254.1"/>
    </source>
</evidence>
<organism evidence="2 3">
    <name type="scientific">Salix brachista</name>
    <dbReference type="NCBI Taxonomy" id="2182728"/>
    <lineage>
        <taxon>Eukaryota</taxon>
        <taxon>Viridiplantae</taxon>
        <taxon>Streptophyta</taxon>
        <taxon>Embryophyta</taxon>
        <taxon>Tracheophyta</taxon>
        <taxon>Spermatophyta</taxon>
        <taxon>Magnoliopsida</taxon>
        <taxon>eudicotyledons</taxon>
        <taxon>Gunneridae</taxon>
        <taxon>Pentapetalae</taxon>
        <taxon>rosids</taxon>
        <taxon>fabids</taxon>
        <taxon>Malpighiales</taxon>
        <taxon>Salicaceae</taxon>
        <taxon>Saliceae</taxon>
        <taxon>Salix</taxon>
    </lineage>
</organism>
<proteinExistence type="predicted"/>
<dbReference type="InterPro" id="IPR046758">
    <property type="entry name" value="Sey1/RHD3-like_3HB"/>
</dbReference>
<feature type="domain" description="Sey1/RHD3-like three-helix bundle" evidence="1">
    <location>
        <begin position="62"/>
        <end position="130"/>
    </location>
</feature>
<reference evidence="3" key="1">
    <citation type="journal article" date="2019" name="Gigascience">
        <title>De novo genome assembly of the endangered Acer yangbiense, a plant species with extremely small populations endemic to Yunnan Province, China.</title>
        <authorList>
            <person name="Yang J."/>
            <person name="Wariss H.M."/>
            <person name="Tao L."/>
            <person name="Zhang R."/>
            <person name="Yun Q."/>
            <person name="Hollingsworth P."/>
            <person name="Dao Z."/>
            <person name="Luo G."/>
            <person name="Guo H."/>
            <person name="Ma Y."/>
            <person name="Sun W."/>
        </authorList>
    </citation>
    <scope>NUCLEOTIDE SEQUENCE [LARGE SCALE GENOMIC DNA]</scope>
    <source>
        <strain evidence="3">cv. br00</strain>
    </source>
</reference>
<keyword evidence="3" id="KW-1185">Reference proteome</keyword>
<dbReference type="AlphaFoldDB" id="A0A5N5KPC8"/>
<accession>A0A5N5KPC8</accession>
<dbReference type="Pfam" id="PF20428">
    <property type="entry name" value="Sey1_3HB"/>
    <property type="match status" value="1"/>
</dbReference>
<protein>
    <recommendedName>
        <fullName evidence="1">Sey1/RHD3-like three-helix bundle domain-containing protein</fullName>
    </recommendedName>
</protein>
<comment type="caution">
    <text evidence="2">The sequence shown here is derived from an EMBL/GenBank/DDBJ whole genome shotgun (WGS) entry which is preliminary data.</text>
</comment>
<dbReference type="EMBL" id="VDCV01000012">
    <property type="protein sequence ID" value="KAB5532254.1"/>
    <property type="molecule type" value="Genomic_DNA"/>
</dbReference>
<sequence>MLSSEIDTKLQHLREHGRNLLEMKAREAADPGRVLMRIKDKRNLDEIESDALSALILPTFWSLRILSIMATIRFNDMPDEIEKVLFSDREVPDTWEEVSPEATILLKPANSKSLWKKFRKEIKPMVTRARSRCSSAKSNSERFCGCGCGGRRGIGAAASAAVLAGIGSLMRRRQ</sequence>
<dbReference type="PANTHER" id="PTHR45923:SF20">
    <property type="entry name" value="PROTEIN ROOT HAIR DEFECTIVE 3 HOMOLOG 2"/>
    <property type="match status" value="1"/>
</dbReference>
<dbReference type="GO" id="GO:0005783">
    <property type="term" value="C:endoplasmic reticulum"/>
    <property type="evidence" value="ECO:0007669"/>
    <property type="project" value="TreeGrafter"/>
</dbReference>
<dbReference type="Proteomes" id="UP000326939">
    <property type="component" value="Chromosome 12"/>
</dbReference>
<gene>
    <name evidence="2" type="ORF">DKX38_018924</name>
</gene>
<dbReference type="GO" id="GO:0003924">
    <property type="term" value="F:GTPase activity"/>
    <property type="evidence" value="ECO:0007669"/>
    <property type="project" value="TreeGrafter"/>
</dbReference>
<dbReference type="GO" id="GO:0016320">
    <property type="term" value="P:endoplasmic reticulum membrane fusion"/>
    <property type="evidence" value="ECO:0007669"/>
    <property type="project" value="TreeGrafter"/>
</dbReference>
<dbReference type="InterPro" id="IPR008803">
    <property type="entry name" value="RHD3/Sey1"/>
</dbReference>
<evidence type="ECO:0000313" key="3">
    <source>
        <dbReference type="Proteomes" id="UP000326939"/>
    </source>
</evidence>
<dbReference type="PANTHER" id="PTHR45923">
    <property type="entry name" value="PROTEIN SEY1"/>
    <property type="match status" value="1"/>
</dbReference>
<evidence type="ECO:0000259" key="1">
    <source>
        <dbReference type="Pfam" id="PF20428"/>
    </source>
</evidence>
<name>A0A5N5KPC8_9ROSI</name>